<dbReference type="Gene3D" id="1.10.10.10">
    <property type="entry name" value="Winged helix-like DNA-binding domain superfamily/Winged helix DNA-binding domain"/>
    <property type="match status" value="1"/>
</dbReference>
<evidence type="ECO:0000256" key="3">
    <source>
        <dbReference type="ARBA" id="ARBA00023163"/>
    </source>
</evidence>
<dbReference type="PANTHER" id="PTHR43214:SF41">
    <property type="entry name" value="NITRATE_NITRITE RESPONSE REGULATOR PROTEIN NARP"/>
    <property type="match status" value="1"/>
</dbReference>
<dbReference type="GO" id="GO:0003677">
    <property type="term" value="F:DNA binding"/>
    <property type="evidence" value="ECO:0007669"/>
    <property type="project" value="UniProtKB-KW"/>
</dbReference>
<keyword evidence="1" id="KW-0805">Transcription regulation</keyword>
<reference evidence="4" key="1">
    <citation type="submission" date="2018-10" db="EMBL/GenBank/DDBJ databases">
        <authorList>
            <person name="Plewniak F."/>
        </authorList>
    </citation>
    <scope>NUCLEOTIDE SEQUENCE</scope>
</reference>
<keyword evidence="3" id="KW-0804">Transcription</keyword>
<proteinExistence type="predicted"/>
<dbReference type="Gene3D" id="3.40.50.2300">
    <property type="match status" value="1"/>
</dbReference>
<evidence type="ECO:0000256" key="2">
    <source>
        <dbReference type="ARBA" id="ARBA00023125"/>
    </source>
</evidence>
<dbReference type="PANTHER" id="PTHR43214">
    <property type="entry name" value="TWO-COMPONENT RESPONSE REGULATOR"/>
    <property type="match status" value="1"/>
</dbReference>
<dbReference type="InterPro" id="IPR039420">
    <property type="entry name" value="WalR-like"/>
</dbReference>
<gene>
    <name evidence="4" type="ORF">CARN8_1720011</name>
</gene>
<dbReference type="AlphaFoldDB" id="A0A3P3ZMR3"/>
<dbReference type="GO" id="GO:0006355">
    <property type="term" value="P:regulation of DNA-templated transcription"/>
    <property type="evidence" value="ECO:0007669"/>
    <property type="project" value="InterPro"/>
</dbReference>
<dbReference type="SUPFAM" id="SSF46894">
    <property type="entry name" value="C-terminal effector domain of the bipartite response regulators"/>
    <property type="match status" value="1"/>
</dbReference>
<accession>A0A3P3ZMR3</accession>
<dbReference type="InterPro" id="IPR016032">
    <property type="entry name" value="Sig_transdc_resp-reg_C-effctor"/>
</dbReference>
<protein>
    <submittedName>
        <fullName evidence="4">Transcriptional regulator NarL</fullName>
    </submittedName>
</protein>
<dbReference type="EMBL" id="UOYP01000082">
    <property type="protein sequence ID" value="VAY87175.1"/>
    <property type="molecule type" value="Genomic_DNA"/>
</dbReference>
<evidence type="ECO:0000313" key="4">
    <source>
        <dbReference type="EMBL" id="VAY87175.1"/>
    </source>
</evidence>
<sequence length="220" mass="24578">MTPDSCIRVFAITSHQLILAGLNALLTDHPGNFLWLGGHPPTASLFRELERHHPKIVILDDASLNTLPTLSAYLAEHHVELILLTQSEELKGMEAQIQQGVLGIVHVSEPLGSILGALHAVSQQHLWVPARLRERLLTKAFSSIAQKSDNNSSGFFDLSTKEKELIRLIVHHPEAKALALGEWLGIQESTLRNRLSRIYQKLHLHGRASLVMFAQQYHLD</sequence>
<dbReference type="InterPro" id="IPR036388">
    <property type="entry name" value="WH-like_DNA-bd_sf"/>
</dbReference>
<keyword evidence="2" id="KW-0238">DNA-binding</keyword>
<evidence type="ECO:0000256" key="1">
    <source>
        <dbReference type="ARBA" id="ARBA00023015"/>
    </source>
</evidence>
<name>A0A3P3ZMR3_9ZZZZ</name>
<organism evidence="4">
    <name type="scientific">mine drainage metagenome</name>
    <dbReference type="NCBI Taxonomy" id="410659"/>
    <lineage>
        <taxon>unclassified sequences</taxon>
        <taxon>metagenomes</taxon>
        <taxon>ecological metagenomes</taxon>
    </lineage>
</organism>